<dbReference type="Gene3D" id="3.40.50.150">
    <property type="entry name" value="Vaccinia Virus protein VP39"/>
    <property type="match status" value="1"/>
</dbReference>
<dbReference type="CDD" id="cd02440">
    <property type="entry name" value="AdoMet_MTases"/>
    <property type="match status" value="1"/>
</dbReference>
<reference evidence="3" key="1">
    <citation type="journal article" date="2019" name="Int. J. Syst. Evol. Microbiol.">
        <title>The Global Catalogue of Microorganisms (GCM) 10K type strain sequencing project: providing services to taxonomists for standard genome sequencing and annotation.</title>
        <authorList>
            <consortium name="The Broad Institute Genomics Platform"/>
            <consortium name="The Broad Institute Genome Sequencing Center for Infectious Disease"/>
            <person name="Wu L."/>
            <person name="Ma J."/>
        </authorList>
    </citation>
    <scope>NUCLEOTIDE SEQUENCE [LARGE SCALE GENOMIC DNA]</scope>
    <source>
        <strain evidence="3">JCM 18424</strain>
    </source>
</reference>
<dbReference type="InterPro" id="IPR015985">
    <property type="entry name" value="TehB-like_dom"/>
</dbReference>
<sequence>MSKVRTVDYYHKNYDLTMPHTDVVAATKIIQPCKAFDLGCGQGRNSLYLNSLGFDVTSVDVNGNSIYALKNIIAKEALTNINPSIYDINTGAIEGQYDFIFSTVVFMFLNADRVPDIIRNMQEHTNVNGYNLIVSAMDTAQYPCDQGFSFTFKEGELQEYYKDWEIVTYNEDVGELHRLDANGNRVKLQFATILAKRLK</sequence>
<evidence type="ECO:0000259" key="1">
    <source>
        <dbReference type="Pfam" id="PF03848"/>
    </source>
</evidence>
<evidence type="ECO:0000313" key="2">
    <source>
        <dbReference type="EMBL" id="GAA5099735.1"/>
    </source>
</evidence>
<name>A0ABP9MPD2_9GAMM</name>
<dbReference type="Proteomes" id="UP001500631">
    <property type="component" value="Unassembled WGS sequence"/>
</dbReference>
<gene>
    <name evidence="2" type="ORF">GCM10023338_13590</name>
</gene>
<evidence type="ECO:0000313" key="3">
    <source>
        <dbReference type="Proteomes" id="UP001500631"/>
    </source>
</evidence>
<dbReference type="SUPFAM" id="SSF53335">
    <property type="entry name" value="S-adenosyl-L-methionine-dependent methyltransferases"/>
    <property type="match status" value="1"/>
</dbReference>
<keyword evidence="3" id="KW-1185">Reference proteome</keyword>
<dbReference type="EMBL" id="BAABKE010000004">
    <property type="protein sequence ID" value="GAA5099735.1"/>
    <property type="molecule type" value="Genomic_DNA"/>
</dbReference>
<comment type="caution">
    <text evidence="2">The sequence shown here is derived from an EMBL/GenBank/DDBJ whole genome shotgun (WGS) entry which is preliminary data.</text>
</comment>
<dbReference type="NCBIfam" id="NF008405">
    <property type="entry name" value="PRK11207.1"/>
    <property type="match status" value="1"/>
</dbReference>
<dbReference type="NCBIfam" id="NF008992">
    <property type="entry name" value="PRK12335.1"/>
    <property type="match status" value="1"/>
</dbReference>
<protein>
    <recommendedName>
        <fullName evidence="1">Tellurite resistance methyltransferase TehB-like domain-containing protein</fullName>
    </recommendedName>
</protein>
<dbReference type="NCBIfam" id="TIGR00477">
    <property type="entry name" value="tehB"/>
    <property type="match status" value="1"/>
</dbReference>
<organism evidence="2 3">
    <name type="scientific">Wohlfahrtiimonas larvae</name>
    <dbReference type="NCBI Taxonomy" id="1157986"/>
    <lineage>
        <taxon>Bacteria</taxon>
        <taxon>Pseudomonadati</taxon>
        <taxon>Pseudomonadota</taxon>
        <taxon>Gammaproteobacteria</taxon>
        <taxon>Cardiobacteriales</taxon>
        <taxon>Ignatzschineriaceae</taxon>
        <taxon>Wohlfahrtiimonas</taxon>
    </lineage>
</organism>
<dbReference type="InterPro" id="IPR004537">
    <property type="entry name" value="Tellurite-R_MeTrfase_TehB"/>
</dbReference>
<dbReference type="InterPro" id="IPR029063">
    <property type="entry name" value="SAM-dependent_MTases_sf"/>
</dbReference>
<proteinExistence type="predicted"/>
<accession>A0ABP9MPD2</accession>
<dbReference type="Pfam" id="PF03848">
    <property type="entry name" value="TehB"/>
    <property type="match status" value="1"/>
</dbReference>
<feature type="domain" description="Tellurite resistance methyltransferase TehB-like" evidence="1">
    <location>
        <begin position="4"/>
        <end position="194"/>
    </location>
</feature>